<evidence type="ECO:0000313" key="3">
    <source>
        <dbReference type="Proteomes" id="UP000515908"/>
    </source>
</evidence>
<feature type="compositionally biased region" description="Acidic residues" evidence="1">
    <location>
        <begin position="1"/>
        <end position="23"/>
    </location>
</feature>
<feature type="region of interest" description="Disordered" evidence="1">
    <location>
        <begin position="1"/>
        <end position="91"/>
    </location>
</feature>
<gene>
    <name evidence="2" type="ORF">ADEAN_000242900</name>
</gene>
<protein>
    <submittedName>
        <fullName evidence="2">Uncharacterized protein</fullName>
    </submittedName>
</protein>
<organism evidence="2 3">
    <name type="scientific">Angomonas deanei</name>
    <dbReference type="NCBI Taxonomy" id="59799"/>
    <lineage>
        <taxon>Eukaryota</taxon>
        <taxon>Discoba</taxon>
        <taxon>Euglenozoa</taxon>
        <taxon>Kinetoplastea</taxon>
        <taxon>Metakinetoplastina</taxon>
        <taxon>Trypanosomatida</taxon>
        <taxon>Trypanosomatidae</taxon>
        <taxon>Strigomonadinae</taxon>
        <taxon>Angomonas</taxon>
    </lineage>
</organism>
<proteinExistence type="predicted"/>
<dbReference type="EMBL" id="LR877148">
    <property type="protein sequence ID" value="CAD2214976.1"/>
    <property type="molecule type" value="Genomic_DNA"/>
</dbReference>
<dbReference type="VEuPathDB" id="TriTrypDB:ADEAN_000242900"/>
<sequence>MSEPNTLDEDATNDETFDADVEPEFLVPQLATLASEESVNEEEEEVALPDDVSDEVHVSSDHDDGMEEEEPGEVKNPKSVCPSLEHASRNS</sequence>
<feature type="compositionally biased region" description="Basic and acidic residues" evidence="1">
    <location>
        <begin position="54"/>
        <end position="63"/>
    </location>
</feature>
<dbReference type="Proteomes" id="UP000515908">
    <property type="component" value="Chromosome 04"/>
</dbReference>
<feature type="compositionally biased region" description="Acidic residues" evidence="1">
    <location>
        <begin position="38"/>
        <end position="53"/>
    </location>
</feature>
<evidence type="ECO:0000313" key="2">
    <source>
        <dbReference type="EMBL" id="CAD2214976.1"/>
    </source>
</evidence>
<reference evidence="2 3" key="1">
    <citation type="submission" date="2020-08" db="EMBL/GenBank/DDBJ databases">
        <authorList>
            <person name="Newling K."/>
            <person name="Davey J."/>
            <person name="Forrester S."/>
        </authorList>
    </citation>
    <scope>NUCLEOTIDE SEQUENCE [LARGE SCALE GENOMIC DNA]</scope>
    <source>
        <strain evidence="3">Crithidia deanei Carvalho (ATCC PRA-265)</strain>
    </source>
</reference>
<dbReference type="AlphaFoldDB" id="A0A7G2C5G2"/>
<evidence type="ECO:0000256" key="1">
    <source>
        <dbReference type="SAM" id="MobiDB-lite"/>
    </source>
</evidence>
<keyword evidence="3" id="KW-1185">Reference proteome</keyword>
<name>A0A7G2C5G2_9TRYP</name>
<accession>A0A7G2C5G2</accession>